<proteinExistence type="inferred from homology"/>
<evidence type="ECO:0000256" key="3">
    <source>
        <dbReference type="ARBA" id="ARBA00022525"/>
    </source>
</evidence>
<feature type="domain" description="Plastocyanin-like" evidence="8">
    <location>
        <begin position="152"/>
        <end position="287"/>
    </location>
</feature>
<keyword evidence="10" id="KW-1185">Reference proteome</keyword>
<dbReference type="GO" id="GO:0005576">
    <property type="term" value="C:extracellular region"/>
    <property type="evidence" value="ECO:0007669"/>
    <property type="project" value="UniProtKB-SubCell"/>
</dbReference>
<dbReference type="AlphaFoldDB" id="A0AAW0KJ73"/>
<dbReference type="GO" id="GO:0005507">
    <property type="term" value="F:copper ion binding"/>
    <property type="evidence" value="ECO:0007669"/>
    <property type="project" value="InterPro"/>
</dbReference>
<dbReference type="PROSITE" id="PS00080">
    <property type="entry name" value="MULTICOPPER_OXIDASE2"/>
    <property type="match status" value="1"/>
</dbReference>
<evidence type="ECO:0000256" key="6">
    <source>
        <dbReference type="ARBA" id="ARBA00023002"/>
    </source>
</evidence>
<dbReference type="GO" id="GO:0016491">
    <property type="term" value="F:oxidoreductase activity"/>
    <property type="evidence" value="ECO:0007669"/>
    <property type="project" value="UniProtKB-KW"/>
</dbReference>
<dbReference type="InterPro" id="IPR033138">
    <property type="entry name" value="Cu_oxidase_CS"/>
</dbReference>
<evidence type="ECO:0000256" key="2">
    <source>
        <dbReference type="ARBA" id="ARBA00010609"/>
    </source>
</evidence>
<reference evidence="9 10" key="1">
    <citation type="journal article" date="2018" name="Sci. Data">
        <title>The draft genome sequence of cork oak.</title>
        <authorList>
            <person name="Ramos A.M."/>
            <person name="Usie A."/>
            <person name="Barbosa P."/>
            <person name="Barros P.M."/>
            <person name="Capote T."/>
            <person name="Chaves I."/>
            <person name="Simoes F."/>
            <person name="Abreu I."/>
            <person name="Carrasquinho I."/>
            <person name="Faro C."/>
            <person name="Guimaraes J.B."/>
            <person name="Mendonca D."/>
            <person name="Nobrega F."/>
            <person name="Rodrigues L."/>
            <person name="Saibo N.J.M."/>
            <person name="Varela M.C."/>
            <person name="Egas C."/>
            <person name="Matos J."/>
            <person name="Miguel C.M."/>
            <person name="Oliveira M.M."/>
            <person name="Ricardo C.P."/>
            <person name="Goncalves S."/>
        </authorList>
    </citation>
    <scope>NUCLEOTIDE SEQUENCE [LARGE SCALE GENOMIC DNA]</scope>
    <source>
        <strain evidence="10">cv. HL8</strain>
    </source>
</reference>
<keyword evidence="6" id="KW-0560">Oxidoreductase</keyword>
<keyword evidence="7" id="KW-0186">Copper</keyword>
<dbReference type="Gene3D" id="2.60.40.420">
    <property type="entry name" value="Cupredoxins - blue copper proteins"/>
    <property type="match status" value="2"/>
</dbReference>
<dbReference type="InterPro" id="IPR045087">
    <property type="entry name" value="Cu-oxidase_fam"/>
</dbReference>
<evidence type="ECO:0000256" key="1">
    <source>
        <dbReference type="ARBA" id="ARBA00004613"/>
    </source>
</evidence>
<dbReference type="InterPro" id="IPR008972">
    <property type="entry name" value="Cupredoxin"/>
</dbReference>
<dbReference type="InterPro" id="IPR011706">
    <property type="entry name" value="Cu-oxidase_C"/>
</dbReference>
<dbReference type="PROSITE" id="PS00079">
    <property type="entry name" value="MULTICOPPER_OXIDASE1"/>
    <property type="match status" value="1"/>
</dbReference>
<sequence>MTGFDQSLDVSLRVRWLWSLTSLLDVSLRAGFDQNISGIYTADFPDNPPSFFNFTEDDSPDDTTLSVQGTKVRMLNYNEEVEIVFQGTNLLDVSMDHPMHLHGYSFYVIGSGYGVFDIETDPKGYNFDDPPKLNTVTLPKNGWVAIRFKANFPDNPPSFFNFTEDDSPDDTTLSVQGTKVRMLNYNEEVEIVFQGTNLLDVSMDHPMHLHGYSFYVIGSGYGVFDIETDPKGYNFDDPPKLNTVTLPKNGWVAIRFKASNPGVWLWHCHYERHLSWGMSSVFIVKNGGTSETSIREPPPYLPPCKDSFTSRLLQYENSDGNRLNKID</sequence>
<evidence type="ECO:0000256" key="5">
    <source>
        <dbReference type="ARBA" id="ARBA00022737"/>
    </source>
</evidence>
<keyword evidence="4" id="KW-0479">Metal-binding</keyword>
<evidence type="ECO:0000313" key="10">
    <source>
        <dbReference type="Proteomes" id="UP000237347"/>
    </source>
</evidence>
<evidence type="ECO:0000259" key="8">
    <source>
        <dbReference type="Pfam" id="PF07731"/>
    </source>
</evidence>
<keyword evidence="5" id="KW-0677">Repeat</keyword>
<dbReference type="PANTHER" id="PTHR11709:SF517">
    <property type="entry name" value="LACCASE"/>
    <property type="match status" value="1"/>
</dbReference>
<evidence type="ECO:0000256" key="4">
    <source>
        <dbReference type="ARBA" id="ARBA00022723"/>
    </source>
</evidence>
<evidence type="ECO:0000256" key="7">
    <source>
        <dbReference type="ARBA" id="ARBA00023008"/>
    </source>
</evidence>
<comment type="caution">
    <text evidence="9">The sequence shown here is derived from an EMBL/GenBank/DDBJ whole genome shotgun (WGS) entry which is preliminary data.</text>
</comment>
<dbReference type="PANTHER" id="PTHR11709">
    <property type="entry name" value="MULTI-COPPER OXIDASE"/>
    <property type="match status" value="1"/>
</dbReference>
<comment type="subcellular location">
    <subcellularLocation>
        <location evidence="1">Secreted</location>
    </subcellularLocation>
</comment>
<accession>A0AAW0KJ73</accession>
<dbReference type="InterPro" id="IPR002355">
    <property type="entry name" value="Cu_oxidase_Cu_BS"/>
</dbReference>
<evidence type="ECO:0000313" key="9">
    <source>
        <dbReference type="EMBL" id="KAK7839583.1"/>
    </source>
</evidence>
<dbReference type="SUPFAM" id="SSF49503">
    <property type="entry name" value="Cupredoxins"/>
    <property type="match status" value="2"/>
</dbReference>
<gene>
    <name evidence="9" type="primary">LAC14_1</name>
    <name evidence="9" type="ORF">CFP56_017855</name>
</gene>
<dbReference type="Pfam" id="PF07731">
    <property type="entry name" value="Cu-oxidase_2"/>
    <property type="match status" value="1"/>
</dbReference>
<organism evidence="9 10">
    <name type="scientific">Quercus suber</name>
    <name type="common">Cork oak</name>
    <dbReference type="NCBI Taxonomy" id="58331"/>
    <lineage>
        <taxon>Eukaryota</taxon>
        <taxon>Viridiplantae</taxon>
        <taxon>Streptophyta</taxon>
        <taxon>Embryophyta</taxon>
        <taxon>Tracheophyta</taxon>
        <taxon>Spermatophyta</taxon>
        <taxon>Magnoliopsida</taxon>
        <taxon>eudicotyledons</taxon>
        <taxon>Gunneridae</taxon>
        <taxon>Pentapetalae</taxon>
        <taxon>rosids</taxon>
        <taxon>fabids</taxon>
        <taxon>Fagales</taxon>
        <taxon>Fagaceae</taxon>
        <taxon>Quercus</taxon>
    </lineage>
</organism>
<dbReference type="Proteomes" id="UP000237347">
    <property type="component" value="Unassembled WGS sequence"/>
</dbReference>
<name>A0AAW0KJ73_QUESU</name>
<keyword evidence="3" id="KW-0964">Secreted</keyword>
<dbReference type="EMBL" id="PKMF04000280">
    <property type="protein sequence ID" value="KAK7839583.1"/>
    <property type="molecule type" value="Genomic_DNA"/>
</dbReference>
<protein>
    <submittedName>
        <fullName evidence="9">Laccase-14</fullName>
    </submittedName>
</protein>
<comment type="similarity">
    <text evidence="2">Belongs to the multicopper oxidase family.</text>
</comment>